<dbReference type="EMBL" id="JACRSV010000001">
    <property type="protein sequence ID" value="MBC8558536.1"/>
    <property type="molecule type" value="Genomic_DNA"/>
</dbReference>
<dbReference type="InterPro" id="IPR040591">
    <property type="entry name" value="RqcP2_RBD"/>
</dbReference>
<name>A0A926E3I1_9FIRM</name>
<dbReference type="AlphaFoldDB" id="A0A926E3I1"/>
<accession>A0A926E3I1</accession>
<evidence type="ECO:0000256" key="1">
    <source>
        <dbReference type="PROSITE-ProRule" id="PRU00182"/>
    </source>
</evidence>
<feature type="domain" description="Ribosome-associated protein quality control protein P2 RNA-binding" evidence="2">
    <location>
        <begin position="78"/>
        <end position="153"/>
    </location>
</feature>
<sequence length="253" mass="28358">MDKEQKEREYFLAGIRNLIELSMRQDAMKFSSFLNEQQQAMAEPIVRKSGAQYRFYGGFPGAQRQMLGVFPDHMEPLDDYFPLKAFTFRYPDNYHLSHRDFLGTLMAQQIKRETIGDIVITSGKAFLFAEERVQKLVATQIDKVGGVGVTVEQGVDGPVTAVQKFRELKGTLASLRLDASVSLVTGLSREKAAKLITSGMVTLNYLDKSQGASLLKEGDILTVRGYGKFRLTTVGHETRKGRISVLFDAFVNE</sequence>
<gene>
    <name evidence="3" type="ORF">H8710_00500</name>
</gene>
<comment type="caution">
    <text evidence="3">The sequence shown here is derived from an EMBL/GenBank/DDBJ whole genome shotgun (WGS) entry which is preliminary data.</text>
</comment>
<keyword evidence="1" id="KW-0694">RNA-binding</keyword>
<evidence type="ECO:0000259" key="2">
    <source>
        <dbReference type="Pfam" id="PF17774"/>
    </source>
</evidence>
<dbReference type="InterPro" id="IPR012677">
    <property type="entry name" value="Nucleotide-bd_a/b_plait_sf"/>
</dbReference>
<evidence type="ECO:0000313" key="4">
    <source>
        <dbReference type="Proteomes" id="UP000610760"/>
    </source>
</evidence>
<proteinExistence type="predicted"/>
<dbReference type="GO" id="GO:0003723">
    <property type="term" value="F:RNA binding"/>
    <property type="evidence" value="ECO:0007669"/>
    <property type="project" value="UniProtKB-KW"/>
</dbReference>
<dbReference type="SUPFAM" id="SSF55174">
    <property type="entry name" value="Alpha-L RNA-binding motif"/>
    <property type="match status" value="1"/>
</dbReference>
<reference evidence="3" key="1">
    <citation type="submission" date="2020-08" db="EMBL/GenBank/DDBJ databases">
        <title>Genome public.</title>
        <authorList>
            <person name="Liu C."/>
            <person name="Sun Q."/>
        </authorList>
    </citation>
    <scope>NUCLEOTIDE SEQUENCE</scope>
    <source>
        <strain evidence="3">NSJ-33</strain>
    </source>
</reference>
<dbReference type="RefSeq" id="WP_249293430.1">
    <property type="nucleotide sequence ID" value="NZ_JACRSV010000001.1"/>
</dbReference>
<organism evidence="3 4">
    <name type="scientific">Fumia xinanensis</name>
    <dbReference type="NCBI Taxonomy" id="2763659"/>
    <lineage>
        <taxon>Bacteria</taxon>
        <taxon>Bacillati</taxon>
        <taxon>Bacillota</taxon>
        <taxon>Clostridia</taxon>
        <taxon>Eubacteriales</taxon>
        <taxon>Oscillospiraceae</taxon>
        <taxon>Fumia</taxon>
    </lineage>
</organism>
<dbReference type="Proteomes" id="UP000610760">
    <property type="component" value="Unassembled WGS sequence"/>
</dbReference>
<dbReference type="PROSITE" id="PS50889">
    <property type="entry name" value="S4"/>
    <property type="match status" value="1"/>
</dbReference>
<keyword evidence="4" id="KW-1185">Reference proteome</keyword>
<protein>
    <submittedName>
        <fullName evidence="3">RNA-binding protein</fullName>
    </submittedName>
</protein>
<dbReference type="Gene3D" id="3.30.70.330">
    <property type="match status" value="1"/>
</dbReference>
<dbReference type="Pfam" id="PF17774">
    <property type="entry name" value="YlmH_RBD"/>
    <property type="match status" value="1"/>
</dbReference>
<dbReference type="Gene3D" id="3.30.1370.160">
    <property type="match status" value="1"/>
</dbReference>
<evidence type="ECO:0000313" key="3">
    <source>
        <dbReference type="EMBL" id="MBC8558536.1"/>
    </source>
</evidence>